<evidence type="ECO:0000256" key="1">
    <source>
        <dbReference type="ARBA" id="ARBA00007572"/>
    </source>
</evidence>
<accession>A0A839S193</accession>
<comment type="catalytic activity">
    <reaction evidence="4">
        <text>ATP + (deoxyribonucleotide)n-3'-hydroxyl + 5'-phospho-(deoxyribonucleotide)m = (deoxyribonucleotide)n+m + AMP + diphosphate.</text>
        <dbReference type="EC" id="6.5.1.1"/>
    </reaction>
</comment>
<evidence type="ECO:0000259" key="5">
    <source>
        <dbReference type="PROSITE" id="PS50160"/>
    </source>
</evidence>
<dbReference type="Pfam" id="PF04679">
    <property type="entry name" value="DNA_ligase_A_C"/>
    <property type="match status" value="1"/>
</dbReference>
<organism evidence="6 7">
    <name type="scientific">Prauserella isguenensis</name>
    <dbReference type="NCBI Taxonomy" id="1470180"/>
    <lineage>
        <taxon>Bacteria</taxon>
        <taxon>Bacillati</taxon>
        <taxon>Actinomycetota</taxon>
        <taxon>Actinomycetes</taxon>
        <taxon>Pseudonocardiales</taxon>
        <taxon>Pseudonocardiaceae</taxon>
        <taxon>Prauserella</taxon>
    </lineage>
</organism>
<comment type="caution">
    <text evidence="6">The sequence shown here is derived from an EMBL/GenBank/DDBJ whole genome shotgun (WGS) entry which is preliminary data.</text>
</comment>
<dbReference type="AlphaFoldDB" id="A0A839S193"/>
<dbReference type="InterPro" id="IPR012340">
    <property type="entry name" value="NA-bd_OB-fold"/>
</dbReference>
<evidence type="ECO:0000256" key="2">
    <source>
        <dbReference type="ARBA" id="ARBA00012727"/>
    </source>
</evidence>
<keyword evidence="3 6" id="KW-0436">Ligase</keyword>
<evidence type="ECO:0000256" key="3">
    <source>
        <dbReference type="ARBA" id="ARBA00022598"/>
    </source>
</evidence>
<dbReference type="CDD" id="cd07905">
    <property type="entry name" value="Adenylation_DNA_ligase_LigC"/>
    <property type="match status" value="1"/>
</dbReference>
<reference evidence="6 7" key="1">
    <citation type="submission" date="2020-08" db="EMBL/GenBank/DDBJ databases">
        <title>Genomic Encyclopedia of Type Strains, Phase III (KMG-III): the genomes of soil and plant-associated and newly described type strains.</title>
        <authorList>
            <person name="Whitman W."/>
        </authorList>
    </citation>
    <scope>NUCLEOTIDE SEQUENCE [LARGE SCALE GENOMIC DNA]</scope>
    <source>
        <strain evidence="6 7">CECT 8577</strain>
    </source>
</reference>
<dbReference type="PROSITE" id="PS00697">
    <property type="entry name" value="DNA_LIGASE_A1"/>
    <property type="match status" value="1"/>
</dbReference>
<dbReference type="InterPro" id="IPR044119">
    <property type="entry name" value="Adenylation_LigC-like"/>
</dbReference>
<dbReference type="SUPFAM" id="SSF50249">
    <property type="entry name" value="Nucleic acid-binding proteins"/>
    <property type="match status" value="1"/>
</dbReference>
<feature type="domain" description="ATP-dependent DNA ligase family profile" evidence="5">
    <location>
        <begin position="116"/>
        <end position="215"/>
    </location>
</feature>
<dbReference type="InterPro" id="IPR050191">
    <property type="entry name" value="ATP-dep_DNA_ligase"/>
</dbReference>
<dbReference type="CDD" id="cd07970">
    <property type="entry name" value="OBF_DNA_ligase_LigC"/>
    <property type="match status" value="1"/>
</dbReference>
<name>A0A839S193_9PSEU</name>
<comment type="similarity">
    <text evidence="1">Belongs to the ATP-dependent DNA ligase family.</text>
</comment>
<evidence type="ECO:0000313" key="6">
    <source>
        <dbReference type="EMBL" id="MBB3051375.1"/>
    </source>
</evidence>
<dbReference type="PANTHER" id="PTHR45674">
    <property type="entry name" value="DNA LIGASE 1/3 FAMILY MEMBER"/>
    <property type="match status" value="1"/>
</dbReference>
<protein>
    <recommendedName>
        <fullName evidence="2">DNA ligase (ATP)</fullName>
        <ecNumber evidence="2">6.5.1.1</ecNumber>
    </recommendedName>
</protein>
<gene>
    <name evidence="6" type="ORF">FHS23_002398</name>
</gene>
<dbReference type="PROSITE" id="PS50160">
    <property type="entry name" value="DNA_LIGASE_A3"/>
    <property type="match status" value="1"/>
</dbReference>
<keyword evidence="7" id="KW-1185">Reference proteome</keyword>
<dbReference type="Proteomes" id="UP000550714">
    <property type="component" value="Unassembled WGS sequence"/>
</dbReference>
<dbReference type="EMBL" id="JACHWU010000002">
    <property type="protein sequence ID" value="MBB3051375.1"/>
    <property type="molecule type" value="Genomic_DNA"/>
</dbReference>
<sequence>MQLPVMPPVRPMLATLVRELPREPGLYYEPKWDGFRCVVFRDGDEIELGSRNDRPLTRYFPELVTLLGEALPPRCVVDGEIVIVGEGGLDFDALQQRLHPAASRVRKLAAETPAGFVAFDLLALGDEDLTEEPFSRRRARLEDILDTAQARVHLTPLTGDADVAEDWFTRFEGAGFDGVMVKAGDGPYRQDKRTMRKVKHERTADCVVAGFRWHKDGEGVGSLLLGLYDEAGTLHHVGVASSFTAARRRELADELEPLRPGALDGHPWRDWADPAAQAAHGGRMPGGQSRWSAGKDLSWEPLRIERVAEVRYEHLQAGRFRHGGRLVRFRPDRDPASCTYAQLEEVPPTELTALFDEAAPA</sequence>
<dbReference type="GO" id="GO:0006281">
    <property type="term" value="P:DNA repair"/>
    <property type="evidence" value="ECO:0007669"/>
    <property type="project" value="InterPro"/>
</dbReference>
<dbReference type="Pfam" id="PF01068">
    <property type="entry name" value="DNA_ligase_A_M"/>
    <property type="match status" value="1"/>
</dbReference>
<dbReference type="RefSeq" id="WP_183653168.1">
    <property type="nucleotide sequence ID" value="NZ_JACHWU010000002.1"/>
</dbReference>
<evidence type="ECO:0000256" key="4">
    <source>
        <dbReference type="ARBA" id="ARBA00034003"/>
    </source>
</evidence>
<dbReference type="InterPro" id="IPR012310">
    <property type="entry name" value="DNA_ligase_ATP-dep_cent"/>
</dbReference>
<dbReference type="GO" id="GO:0006310">
    <property type="term" value="P:DNA recombination"/>
    <property type="evidence" value="ECO:0007669"/>
    <property type="project" value="InterPro"/>
</dbReference>
<dbReference type="PANTHER" id="PTHR45674:SF4">
    <property type="entry name" value="DNA LIGASE 1"/>
    <property type="match status" value="1"/>
</dbReference>
<dbReference type="Gene3D" id="3.30.470.30">
    <property type="entry name" value="DNA ligase/mRNA capping enzyme"/>
    <property type="match status" value="1"/>
</dbReference>
<dbReference type="EC" id="6.5.1.1" evidence="2"/>
<dbReference type="NCBIfam" id="NF006078">
    <property type="entry name" value="PRK08224.1"/>
    <property type="match status" value="1"/>
</dbReference>
<dbReference type="Gene3D" id="2.40.50.140">
    <property type="entry name" value="Nucleic acid-binding proteins"/>
    <property type="match status" value="1"/>
</dbReference>
<proteinExistence type="inferred from homology"/>
<dbReference type="SUPFAM" id="SSF56091">
    <property type="entry name" value="DNA ligase/mRNA capping enzyme, catalytic domain"/>
    <property type="match status" value="1"/>
</dbReference>
<dbReference type="InterPro" id="IPR012309">
    <property type="entry name" value="DNA_ligase_ATP-dep_C"/>
</dbReference>
<dbReference type="InterPro" id="IPR044117">
    <property type="entry name" value="OBF_LigC-like"/>
</dbReference>
<dbReference type="InterPro" id="IPR016059">
    <property type="entry name" value="DNA_ligase_ATP-dep_CS"/>
</dbReference>
<dbReference type="GO" id="GO:0005524">
    <property type="term" value="F:ATP binding"/>
    <property type="evidence" value="ECO:0007669"/>
    <property type="project" value="InterPro"/>
</dbReference>
<dbReference type="GO" id="GO:0003910">
    <property type="term" value="F:DNA ligase (ATP) activity"/>
    <property type="evidence" value="ECO:0007669"/>
    <property type="project" value="UniProtKB-EC"/>
</dbReference>
<evidence type="ECO:0000313" key="7">
    <source>
        <dbReference type="Proteomes" id="UP000550714"/>
    </source>
</evidence>